<dbReference type="GeneID" id="20653029"/>
<dbReference type="Gene3D" id="1.25.40.20">
    <property type="entry name" value="Ankyrin repeat-containing domain"/>
    <property type="match status" value="1"/>
</dbReference>
<dbReference type="OMA" id="ATCCYST"/>
<evidence type="ECO:0000313" key="2">
    <source>
        <dbReference type="Proteomes" id="UP000002640"/>
    </source>
</evidence>
<dbReference type="InterPro" id="IPR036770">
    <property type="entry name" value="Ankyrin_rpt-contain_sf"/>
</dbReference>
<evidence type="ECO:0000313" key="1">
    <source>
        <dbReference type="EMBL" id="EGZ25516.1"/>
    </source>
</evidence>
<dbReference type="RefSeq" id="XP_009520804.1">
    <property type="nucleotide sequence ID" value="XM_009522509.1"/>
</dbReference>
<name>G4YVF3_PHYSP</name>
<gene>
    <name evidence="1" type="ORF">PHYSODRAFT_454293</name>
</gene>
<accession>G4YVF3</accession>
<dbReference type="Proteomes" id="UP000002640">
    <property type="component" value="Unassembled WGS sequence"/>
</dbReference>
<keyword evidence="2" id="KW-1185">Reference proteome</keyword>
<dbReference type="SMR" id="G4YVF3"/>
<feature type="non-terminal residue" evidence="1">
    <location>
        <position position="182"/>
    </location>
</feature>
<dbReference type="AlphaFoldDB" id="G4YVF3"/>
<protein>
    <recommendedName>
        <fullName evidence="3">Ankyrin repeat protein</fullName>
    </recommendedName>
</protein>
<dbReference type="InParanoid" id="G4YVF3"/>
<sequence length="182" mass="19952">VSRAFENASKYGHIDMMEFLFSTGRVSVDVFDRVLEGSVTMKDTSVLSFLCSKKCASSSSINRAFEASSGSEMIRYLYENENISSEAIIVAFKKAAKCGECFGGYTEEQVATVKLLHKDNCIPDNVTGQALVSAASMNHLELVKLLRHGARISAEMTRKAFAATFSCADTGVMKALYDEQRI</sequence>
<reference evidence="1 2" key="1">
    <citation type="journal article" date="2006" name="Science">
        <title>Phytophthora genome sequences uncover evolutionary origins and mechanisms of pathogenesis.</title>
        <authorList>
            <person name="Tyler B.M."/>
            <person name="Tripathy S."/>
            <person name="Zhang X."/>
            <person name="Dehal P."/>
            <person name="Jiang R.H."/>
            <person name="Aerts A."/>
            <person name="Arredondo F.D."/>
            <person name="Baxter L."/>
            <person name="Bensasson D."/>
            <person name="Beynon J.L."/>
            <person name="Chapman J."/>
            <person name="Damasceno C.M."/>
            <person name="Dorrance A.E."/>
            <person name="Dou D."/>
            <person name="Dickerman A.W."/>
            <person name="Dubchak I.L."/>
            <person name="Garbelotto M."/>
            <person name="Gijzen M."/>
            <person name="Gordon S.G."/>
            <person name="Govers F."/>
            <person name="Grunwald N.J."/>
            <person name="Huang W."/>
            <person name="Ivors K.L."/>
            <person name="Jones R.W."/>
            <person name="Kamoun S."/>
            <person name="Krampis K."/>
            <person name="Lamour K.H."/>
            <person name="Lee M.K."/>
            <person name="McDonald W.H."/>
            <person name="Medina M."/>
            <person name="Meijer H.J."/>
            <person name="Nordberg E.K."/>
            <person name="Maclean D.J."/>
            <person name="Ospina-Giraldo M.D."/>
            <person name="Morris P.F."/>
            <person name="Phuntumart V."/>
            <person name="Putnam N.H."/>
            <person name="Rash S."/>
            <person name="Rose J.K."/>
            <person name="Sakihama Y."/>
            <person name="Salamov A.A."/>
            <person name="Savidor A."/>
            <person name="Scheuring C.F."/>
            <person name="Smith B.M."/>
            <person name="Sobral B.W."/>
            <person name="Terry A."/>
            <person name="Torto-Alalibo T.A."/>
            <person name="Win J."/>
            <person name="Xu Z."/>
            <person name="Zhang H."/>
            <person name="Grigoriev I.V."/>
            <person name="Rokhsar D.S."/>
            <person name="Boore J.L."/>
        </authorList>
    </citation>
    <scope>NUCLEOTIDE SEQUENCE [LARGE SCALE GENOMIC DNA]</scope>
    <source>
        <strain evidence="1 2">P6497</strain>
    </source>
</reference>
<dbReference type="EMBL" id="JH159152">
    <property type="protein sequence ID" value="EGZ25516.1"/>
    <property type="molecule type" value="Genomic_DNA"/>
</dbReference>
<proteinExistence type="predicted"/>
<feature type="non-terminal residue" evidence="1">
    <location>
        <position position="1"/>
    </location>
</feature>
<dbReference type="SUPFAM" id="SSF48403">
    <property type="entry name" value="Ankyrin repeat"/>
    <property type="match status" value="1"/>
</dbReference>
<evidence type="ECO:0008006" key="3">
    <source>
        <dbReference type="Google" id="ProtNLM"/>
    </source>
</evidence>
<organism evidence="1 2">
    <name type="scientific">Phytophthora sojae (strain P6497)</name>
    <name type="common">Soybean stem and root rot agent</name>
    <name type="synonym">Phytophthora megasperma f. sp. glycines</name>
    <dbReference type="NCBI Taxonomy" id="1094619"/>
    <lineage>
        <taxon>Eukaryota</taxon>
        <taxon>Sar</taxon>
        <taxon>Stramenopiles</taxon>
        <taxon>Oomycota</taxon>
        <taxon>Peronosporomycetes</taxon>
        <taxon>Peronosporales</taxon>
        <taxon>Peronosporaceae</taxon>
        <taxon>Phytophthora</taxon>
    </lineage>
</organism>
<dbReference type="KEGG" id="psoj:PHYSODRAFT_454293"/>